<reference evidence="3 4" key="1">
    <citation type="submission" date="2017-03" db="EMBL/GenBank/DDBJ databases">
        <title>Complete genome sequence of Candidatus 'Thiodictyon syntrophicum' sp. nov. strain Cad16T, a photolithoautotroph purple sulfur bacterium isolated from an alpine meromictic lake.</title>
        <authorList>
            <person name="Luedin S.M."/>
            <person name="Pothier J.F."/>
            <person name="Danza F."/>
            <person name="Storelli N."/>
            <person name="Wittwer M."/>
            <person name="Tonolla M."/>
        </authorList>
    </citation>
    <scope>NUCLEOTIDE SEQUENCE [LARGE SCALE GENOMIC DNA]</scope>
    <source>
        <strain evidence="3 4">Cad16T</strain>
    </source>
</reference>
<name>A0A2K8U690_9GAMM</name>
<accession>A0A2K8U690</accession>
<dbReference type="Gene3D" id="3.40.50.300">
    <property type="entry name" value="P-loop containing nucleotide triphosphate hydrolases"/>
    <property type="match status" value="1"/>
</dbReference>
<evidence type="ECO:0000313" key="3">
    <source>
        <dbReference type="EMBL" id="AUB81102.1"/>
    </source>
</evidence>
<feature type="domain" description="DUF4143" evidence="2">
    <location>
        <begin position="180"/>
        <end position="334"/>
    </location>
</feature>
<dbReference type="InterPro" id="IPR041682">
    <property type="entry name" value="AAA_14"/>
</dbReference>
<dbReference type="PANTHER" id="PTHR43566:SF2">
    <property type="entry name" value="DUF4143 DOMAIN-CONTAINING PROTEIN"/>
    <property type="match status" value="1"/>
</dbReference>
<evidence type="ECO:0008006" key="5">
    <source>
        <dbReference type="Google" id="ProtNLM"/>
    </source>
</evidence>
<dbReference type="Pfam" id="PF13173">
    <property type="entry name" value="AAA_14"/>
    <property type="match status" value="1"/>
</dbReference>
<gene>
    <name evidence="3" type="ORF">THSYN_09135</name>
</gene>
<protein>
    <recommendedName>
        <fullName evidence="5">AAA+ ATPase domain-containing protein</fullName>
    </recommendedName>
</protein>
<sequence>MQQLLGRERLLATVQQHFAEAPAVALLGARQVGKTTLAREVARVWPGPTTTFDLERAADRAALAGTPEAVLSACTGLVIVDEVQRLPELFALLRPLCDAPDRKAVFLLLGSASWDLVQGVSESLAGRVRLVRVPGFSLDETGAGEQDRLWFRGGFPRAFLAESDAAWARWVESFAEIFLERDIPGLGSRVAPSALGRFWRMLAHFHGQTWNAAELARSMGVSPTAVNHYRDLLEGTFMVRVLAPWFENLGKRLVKSPKVYVRDSGILHHLLGLDSLFGLRSHPRYGASWEGFALEQTLIRFGERDAWFWATQRGAELDLLLLRHGRRFGFEYKCSDAPTSSRSMHIAQADLDLAHLWVVYPGGRHYPMAPGITALPLAGLSTLDLATAA</sequence>
<dbReference type="Pfam" id="PF13635">
    <property type="entry name" value="DUF4143"/>
    <property type="match status" value="1"/>
</dbReference>
<dbReference type="SUPFAM" id="SSF52540">
    <property type="entry name" value="P-loop containing nucleoside triphosphate hydrolases"/>
    <property type="match status" value="1"/>
</dbReference>
<dbReference type="PANTHER" id="PTHR43566">
    <property type="entry name" value="CONSERVED PROTEIN"/>
    <property type="match status" value="1"/>
</dbReference>
<dbReference type="InterPro" id="IPR025420">
    <property type="entry name" value="DUF4143"/>
</dbReference>
<dbReference type="AlphaFoldDB" id="A0A2K8U690"/>
<dbReference type="InterPro" id="IPR027417">
    <property type="entry name" value="P-loop_NTPase"/>
</dbReference>
<dbReference type="RefSeq" id="WP_100918879.1">
    <property type="nucleotide sequence ID" value="NZ_CP020370.1"/>
</dbReference>
<dbReference type="KEGG" id="tsy:THSYN_09135"/>
<dbReference type="OrthoDB" id="9771844at2"/>
<dbReference type="EMBL" id="CP020370">
    <property type="protein sequence ID" value="AUB81102.1"/>
    <property type="molecule type" value="Genomic_DNA"/>
</dbReference>
<dbReference type="Proteomes" id="UP000232638">
    <property type="component" value="Chromosome"/>
</dbReference>
<evidence type="ECO:0000259" key="2">
    <source>
        <dbReference type="Pfam" id="PF13635"/>
    </source>
</evidence>
<keyword evidence="4" id="KW-1185">Reference proteome</keyword>
<feature type="domain" description="AAA" evidence="1">
    <location>
        <begin position="22"/>
        <end position="140"/>
    </location>
</feature>
<evidence type="ECO:0000313" key="4">
    <source>
        <dbReference type="Proteomes" id="UP000232638"/>
    </source>
</evidence>
<proteinExistence type="predicted"/>
<organism evidence="3 4">
    <name type="scientific">Candidatus Thiodictyon syntrophicum</name>
    <dbReference type="NCBI Taxonomy" id="1166950"/>
    <lineage>
        <taxon>Bacteria</taxon>
        <taxon>Pseudomonadati</taxon>
        <taxon>Pseudomonadota</taxon>
        <taxon>Gammaproteobacteria</taxon>
        <taxon>Chromatiales</taxon>
        <taxon>Chromatiaceae</taxon>
        <taxon>Thiodictyon</taxon>
    </lineage>
</organism>
<evidence type="ECO:0000259" key="1">
    <source>
        <dbReference type="Pfam" id="PF13173"/>
    </source>
</evidence>